<accession>A0A8T4GBL8</accession>
<sequence>MGTATADPGPLDRRDALAMVAAAIAVNAVGALCVPFTDGIWALN</sequence>
<feature type="transmembrane region" description="Helical" evidence="1">
    <location>
        <begin position="16"/>
        <end position="43"/>
    </location>
</feature>
<gene>
    <name evidence="2" type="ORF">J2751_000485</name>
</gene>
<dbReference type="InterPro" id="IPR019546">
    <property type="entry name" value="TAT_signal_bac_arc"/>
</dbReference>
<name>A0A8T4GBL8_9EURY</name>
<dbReference type="NCBIfam" id="TIGR01409">
    <property type="entry name" value="TAT_signal_seq"/>
    <property type="match status" value="1"/>
</dbReference>
<dbReference type="RefSeq" id="WP_245202549.1">
    <property type="nucleotide sequence ID" value="NZ_JAGGKQ010000002.1"/>
</dbReference>
<proteinExistence type="predicted"/>
<dbReference type="AlphaFoldDB" id="A0A8T4GBL8"/>
<protein>
    <submittedName>
        <fullName evidence="2">Uncharacterized protein</fullName>
    </submittedName>
</protein>
<reference evidence="2" key="1">
    <citation type="submission" date="2021-03" db="EMBL/GenBank/DDBJ databases">
        <title>Genomic Encyclopedia of Type Strains, Phase IV (KMG-IV): sequencing the most valuable type-strain genomes for metagenomic binning, comparative biology and taxonomic classification.</title>
        <authorList>
            <person name="Goeker M."/>
        </authorList>
    </citation>
    <scope>NUCLEOTIDE SEQUENCE</scope>
    <source>
        <strain evidence="2">DSM 23564</strain>
    </source>
</reference>
<evidence type="ECO:0000313" key="2">
    <source>
        <dbReference type="EMBL" id="MBP1921496.1"/>
    </source>
</evidence>
<evidence type="ECO:0000313" key="3">
    <source>
        <dbReference type="Proteomes" id="UP000823588"/>
    </source>
</evidence>
<evidence type="ECO:0000256" key="1">
    <source>
        <dbReference type="SAM" id="Phobius"/>
    </source>
</evidence>
<keyword evidence="1" id="KW-1133">Transmembrane helix</keyword>
<dbReference type="PROSITE" id="PS51318">
    <property type="entry name" value="TAT"/>
    <property type="match status" value="1"/>
</dbReference>
<dbReference type="Proteomes" id="UP000823588">
    <property type="component" value="Unassembled WGS sequence"/>
</dbReference>
<dbReference type="EMBL" id="JAGGKQ010000002">
    <property type="protein sequence ID" value="MBP1921496.1"/>
    <property type="molecule type" value="Genomic_DNA"/>
</dbReference>
<keyword evidence="3" id="KW-1185">Reference proteome</keyword>
<comment type="caution">
    <text evidence="2">The sequence shown here is derived from an EMBL/GenBank/DDBJ whole genome shotgun (WGS) entry which is preliminary data.</text>
</comment>
<keyword evidence="1" id="KW-0812">Transmembrane</keyword>
<keyword evidence="1" id="KW-0472">Membrane</keyword>
<organism evidence="2 3">
    <name type="scientific">Halorubrum alkaliphilum</name>
    <dbReference type="NCBI Taxonomy" id="261290"/>
    <lineage>
        <taxon>Archaea</taxon>
        <taxon>Methanobacteriati</taxon>
        <taxon>Methanobacteriota</taxon>
        <taxon>Stenosarchaea group</taxon>
        <taxon>Halobacteria</taxon>
        <taxon>Halobacteriales</taxon>
        <taxon>Haloferacaceae</taxon>
        <taxon>Halorubrum</taxon>
    </lineage>
</organism>
<dbReference type="InterPro" id="IPR006311">
    <property type="entry name" value="TAT_signal"/>
</dbReference>